<evidence type="ECO:0000313" key="5">
    <source>
        <dbReference type="EMBL" id="EKX88589.1"/>
    </source>
</evidence>
<sequence>MKKRSIACAAAVVVALSAHPLALASAVEKTVVAQATHESVSQRYAGLIDSNRRGTLIIHKSSGDPLTQFGDPQNPAASLDRSPIPGIRFEARKVMGIDLTTNEGWLAAENVKAADFYAGGGRESDLSTTVVRGETGPDGSARLANLPLGLYYVTEAPSPAQDKHLSVVSPFLVTVPTTDPQTRGRWMYEVEVHAKDQKLTTTADVDKRCTDVGGTVTYTVTGNSPAPQSDGKIHRYTIANPVPDGVAVKDSSHTVTISNRATGGKTVELDKRKDYTFTVDAQRVATMELTPAGLTKLAASRKNNPDTVVSVSFAATVKDKPESGYVRDTGYLLTEGYPVFDAATKPGVNSNEVKTAVPCHQTPEPRTKKPGMPPASGDPRTPEYGSNVPAQVVAQPERQRGVEKLAMTGSSVLGLVLLGAVLTVSGGVLLRRRLQ</sequence>
<proteinExistence type="predicted"/>
<dbReference type="NCBIfam" id="NF033902">
    <property type="entry name" value="iso_D2_wall_anc"/>
    <property type="match status" value="1"/>
</dbReference>
<feature type="signal peptide" evidence="3">
    <location>
        <begin position="1"/>
        <end position="24"/>
    </location>
</feature>
<dbReference type="RefSeq" id="WP_006061684.1">
    <property type="nucleotide sequence ID" value="NZ_KB290820.1"/>
</dbReference>
<dbReference type="Proteomes" id="UP000010445">
    <property type="component" value="Unassembled WGS sequence"/>
</dbReference>
<dbReference type="PATRIC" id="fig|1035195.3.peg.2025"/>
<dbReference type="STRING" id="1035195.HMPREF9997_02263"/>
<comment type="caution">
    <text evidence="5">The sequence shown here is derived from an EMBL/GenBank/DDBJ whole genome shotgun (WGS) entry which is preliminary data.</text>
</comment>
<dbReference type="GO" id="GO:0005975">
    <property type="term" value="P:carbohydrate metabolic process"/>
    <property type="evidence" value="ECO:0007669"/>
    <property type="project" value="UniProtKB-ARBA"/>
</dbReference>
<feature type="transmembrane region" description="Helical" evidence="2">
    <location>
        <begin position="405"/>
        <end position="430"/>
    </location>
</feature>
<evidence type="ECO:0000256" key="1">
    <source>
        <dbReference type="SAM" id="MobiDB-lite"/>
    </source>
</evidence>
<feature type="domain" description="Gram-positive pilin subunit D1 N-terminal" evidence="4">
    <location>
        <begin position="80"/>
        <end position="196"/>
    </location>
</feature>
<keyword evidence="2" id="KW-0812">Transmembrane</keyword>
<keyword evidence="2" id="KW-0472">Membrane</keyword>
<keyword evidence="2" id="KW-1133">Transmembrane helix</keyword>
<keyword evidence="6" id="KW-1185">Reference proteome</keyword>
<dbReference type="OrthoDB" id="4393824at2"/>
<organism evidence="5 6">
    <name type="scientific">Corynebacterium durum F0235</name>
    <dbReference type="NCBI Taxonomy" id="1035195"/>
    <lineage>
        <taxon>Bacteria</taxon>
        <taxon>Bacillati</taxon>
        <taxon>Actinomycetota</taxon>
        <taxon>Actinomycetes</taxon>
        <taxon>Mycobacteriales</taxon>
        <taxon>Corynebacteriaceae</taxon>
        <taxon>Corynebacterium</taxon>
    </lineage>
</organism>
<dbReference type="Gene3D" id="2.60.40.740">
    <property type="match status" value="1"/>
</dbReference>
<name>L1MC62_9CORY</name>
<dbReference type="Pfam" id="PF16555">
    <property type="entry name" value="GramPos_pilinD1"/>
    <property type="match status" value="1"/>
</dbReference>
<dbReference type="InterPro" id="IPR048052">
    <property type="entry name" value="FM1-like"/>
</dbReference>
<accession>L1MC62</accession>
<evidence type="ECO:0000256" key="2">
    <source>
        <dbReference type="SAM" id="Phobius"/>
    </source>
</evidence>
<dbReference type="InterPro" id="IPR013783">
    <property type="entry name" value="Ig-like_fold"/>
</dbReference>
<dbReference type="Gene3D" id="2.60.40.10">
    <property type="entry name" value="Immunoglobulins"/>
    <property type="match status" value="1"/>
</dbReference>
<evidence type="ECO:0000259" key="4">
    <source>
        <dbReference type="Pfam" id="PF16555"/>
    </source>
</evidence>
<evidence type="ECO:0000313" key="6">
    <source>
        <dbReference type="Proteomes" id="UP000010445"/>
    </source>
</evidence>
<dbReference type="EMBL" id="AMEM01000037">
    <property type="protein sequence ID" value="EKX88589.1"/>
    <property type="molecule type" value="Genomic_DNA"/>
</dbReference>
<feature type="region of interest" description="Disordered" evidence="1">
    <location>
        <begin position="355"/>
        <end position="387"/>
    </location>
</feature>
<feature type="region of interest" description="Disordered" evidence="1">
    <location>
        <begin position="63"/>
        <end position="82"/>
    </location>
</feature>
<dbReference type="InterPro" id="IPR032364">
    <property type="entry name" value="GramPos_pilinD1_N"/>
</dbReference>
<evidence type="ECO:0000256" key="3">
    <source>
        <dbReference type="SAM" id="SignalP"/>
    </source>
</evidence>
<dbReference type="eggNOG" id="COG4932">
    <property type="taxonomic scope" value="Bacteria"/>
</dbReference>
<keyword evidence="3" id="KW-0732">Signal</keyword>
<reference evidence="5" key="1">
    <citation type="submission" date="2012-05" db="EMBL/GenBank/DDBJ databases">
        <authorList>
            <person name="Weinstock G."/>
            <person name="Sodergren E."/>
            <person name="Lobos E.A."/>
            <person name="Fulton L."/>
            <person name="Fulton R."/>
            <person name="Courtney L."/>
            <person name="Fronick C."/>
            <person name="O'Laughlin M."/>
            <person name="Godfrey J."/>
            <person name="Wilson R.M."/>
            <person name="Miner T."/>
            <person name="Farmer C."/>
            <person name="Delehaunty K."/>
            <person name="Cordes M."/>
            <person name="Minx P."/>
            <person name="Tomlinson C."/>
            <person name="Chen J."/>
            <person name="Wollam A."/>
            <person name="Pepin K.H."/>
            <person name="Bhonagiri V."/>
            <person name="Zhang X."/>
            <person name="Suruliraj S."/>
            <person name="Warren W."/>
            <person name="Mitreva M."/>
            <person name="Mardis E.R."/>
            <person name="Wilson R.K."/>
        </authorList>
    </citation>
    <scope>NUCLEOTIDE SEQUENCE [LARGE SCALE GENOMIC DNA]</scope>
    <source>
        <strain evidence="5">F0235</strain>
    </source>
</reference>
<feature type="chain" id="PRO_5038497783" evidence="3">
    <location>
        <begin position="25"/>
        <end position="435"/>
    </location>
</feature>
<dbReference type="HOGENOM" id="CLU_607956_0_0_11"/>
<protein>
    <submittedName>
        <fullName evidence="5">LPXTG-motif protein cell wall anchor domain protein</fullName>
    </submittedName>
</protein>
<gene>
    <name evidence="5" type="ORF">HMPREF9997_02263</name>
</gene>
<dbReference type="AlphaFoldDB" id="L1MC62"/>